<gene>
    <name evidence="1" type="ORF">TNCV_2208151</name>
</gene>
<name>A0A8X6S662_TRICX</name>
<keyword evidence="2" id="KW-1185">Reference proteome</keyword>
<evidence type="ECO:0000313" key="2">
    <source>
        <dbReference type="Proteomes" id="UP000887159"/>
    </source>
</evidence>
<proteinExistence type="predicted"/>
<organism evidence="1 2">
    <name type="scientific">Trichonephila clavipes</name>
    <name type="common">Golden silk orbweaver</name>
    <name type="synonym">Nephila clavipes</name>
    <dbReference type="NCBI Taxonomy" id="2585209"/>
    <lineage>
        <taxon>Eukaryota</taxon>
        <taxon>Metazoa</taxon>
        <taxon>Ecdysozoa</taxon>
        <taxon>Arthropoda</taxon>
        <taxon>Chelicerata</taxon>
        <taxon>Arachnida</taxon>
        <taxon>Araneae</taxon>
        <taxon>Araneomorphae</taxon>
        <taxon>Entelegynae</taxon>
        <taxon>Araneoidea</taxon>
        <taxon>Nephilidae</taxon>
        <taxon>Trichonephila</taxon>
    </lineage>
</organism>
<accession>A0A8X6S662</accession>
<dbReference type="Proteomes" id="UP000887159">
    <property type="component" value="Unassembled WGS sequence"/>
</dbReference>
<evidence type="ECO:0000313" key="1">
    <source>
        <dbReference type="EMBL" id="GFY05370.1"/>
    </source>
</evidence>
<comment type="caution">
    <text evidence="1">The sequence shown here is derived from an EMBL/GenBank/DDBJ whole genome shotgun (WGS) entry which is preliminary data.</text>
</comment>
<sequence length="83" mass="9333">MAAVDFLHHEIPSTWAGVEPSILGTEGQRQTYHATQPSVIQRNRPVNANRKEYSNESDNFGSILNHFVWDTETSSSLDRSSES</sequence>
<reference evidence="1" key="1">
    <citation type="submission" date="2020-08" db="EMBL/GenBank/DDBJ databases">
        <title>Multicomponent nature underlies the extraordinary mechanical properties of spider dragline silk.</title>
        <authorList>
            <person name="Kono N."/>
            <person name="Nakamura H."/>
            <person name="Mori M."/>
            <person name="Yoshida Y."/>
            <person name="Ohtoshi R."/>
            <person name="Malay A.D."/>
            <person name="Moran D.A.P."/>
            <person name="Tomita M."/>
            <person name="Numata K."/>
            <person name="Arakawa K."/>
        </authorList>
    </citation>
    <scope>NUCLEOTIDE SEQUENCE</scope>
</reference>
<protein>
    <submittedName>
        <fullName evidence="1">Uncharacterized protein</fullName>
    </submittedName>
</protein>
<dbReference type="EMBL" id="BMAU01021250">
    <property type="protein sequence ID" value="GFY05370.1"/>
    <property type="molecule type" value="Genomic_DNA"/>
</dbReference>
<dbReference type="AlphaFoldDB" id="A0A8X6S662"/>